<accession>A0A7W8UMB2</accession>
<evidence type="ECO:0000313" key="1">
    <source>
        <dbReference type="EMBL" id="MBB5560603.1"/>
    </source>
</evidence>
<evidence type="ECO:0000313" key="2">
    <source>
        <dbReference type="Proteomes" id="UP000528824"/>
    </source>
</evidence>
<comment type="caution">
    <text evidence="1">The sequence shown here is derived from an EMBL/GenBank/DDBJ whole genome shotgun (WGS) entry which is preliminary data.</text>
</comment>
<name>A0A7W8UMB2_9HYPH</name>
<dbReference type="AlphaFoldDB" id="A0A7W8UMB2"/>
<dbReference type="EMBL" id="JACHBC010000004">
    <property type="protein sequence ID" value="MBB5560603.1"/>
    <property type="molecule type" value="Genomic_DNA"/>
</dbReference>
<dbReference type="Gene3D" id="1.10.3210.10">
    <property type="entry name" value="Hypothetical protein af1432"/>
    <property type="match status" value="1"/>
</dbReference>
<dbReference type="SUPFAM" id="SSF109604">
    <property type="entry name" value="HD-domain/PDEase-like"/>
    <property type="match status" value="1"/>
</dbReference>
<protein>
    <recommendedName>
        <fullName evidence="3">Phosphohydrolase</fullName>
    </recommendedName>
</protein>
<organism evidence="1 2">
    <name type="scientific">Rhizobium lentis</name>
    <dbReference type="NCBI Taxonomy" id="1138194"/>
    <lineage>
        <taxon>Bacteria</taxon>
        <taxon>Pseudomonadati</taxon>
        <taxon>Pseudomonadota</taxon>
        <taxon>Alphaproteobacteria</taxon>
        <taxon>Hyphomicrobiales</taxon>
        <taxon>Rhizobiaceae</taxon>
        <taxon>Rhizobium/Agrobacterium group</taxon>
        <taxon>Rhizobium</taxon>
    </lineage>
</organism>
<keyword evidence="2" id="KW-1185">Reference proteome</keyword>
<dbReference type="RefSeq" id="WP_246720375.1">
    <property type="nucleotide sequence ID" value="NZ_JACHBB010000004.1"/>
</dbReference>
<dbReference type="Proteomes" id="UP000528824">
    <property type="component" value="Unassembled WGS sequence"/>
</dbReference>
<reference evidence="1 2" key="1">
    <citation type="submission" date="2020-08" db="EMBL/GenBank/DDBJ databases">
        <title>Genomic Encyclopedia of Type Strains, Phase IV (KMG-V): Genome sequencing to study the core and pangenomes of soil and plant-associated prokaryotes.</title>
        <authorList>
            <person name="Whitman W."/>
        </authorList>
    </citation>
    <scope>NUCLEOTIDE SEQUENCE [LARGE SCALE GENOMIC DNA]</scope>
    <source>
        <strain evidence="1 2">SEMIA 4034</strain>
    </source>
</reference>
<gene>
    <name evidence="1" type="ORF">GGI59_002265</name>
</gene>
<sequence length="227" mass="25105">MRAPVTDDELEQWAKVRADDAGHLARELITYRRAPPSPTSQMAGAEGRRGDWMQTVSGRQFWPLDPRPEDIFIEDIAHALSMMCRFGGHCQRFYSVAEHSVLVSENVPPEDALWALLHDASEAYIADIVRPAKRFIDGYKQMEANIMAAVCGAFDLPYVEPPSVKRADNAILADEAAQIMGTKPKDWILPEPPLGVRIIGLSPSDAKRVFLTRYLALTAATEGSADA</sequence>
<proteinExistence type="predicted"/>
<evidence type="ECO:0008006" key="3">
    <source>
        <dbReference type="Google" id="ProtNLM"/>
    </source>
</evidence>